<evidence type="ECO:0000313" key="1">
    <source>
        <dbReference type="EMBL" id="GAF93708.1"/>
    </source>
</evidence>
<organism evidence="1">
    <name type="scientific">marine sediment metagenome</name>
    <dbReference type="NCBI Taxonomy" id="412755"/>
    <lineage>
        <taxon>unclassified sequences</taxon>
        <taxon>metagenomes</taxon>
        <taxon>ecological metagenomes</taxon>
    </lineage>
</organism>
<proteinExistence type="predicted"/>
<dbReference type="EMBL" id="BARS01013129">
    <property type="protein sequence ID" value="GAF93708.1"/>
    <property type="molecule type" value="Genomic_DNA"/>
</dbReference>
<protein>
    <submittedName>
        <fullName evidence="1">Uncharacterized protein</fullName>
    </submittedName>
</protein>
<reference evidence="1" key="1">
    <citation type="journal article" date="2014" name="Front. Microbiol.">
        <title>High frequency of phylogenetically diverse reductive dehalogenase-homologous genes in deep subseafloor sedimentary metagenomes.</title>
        <authorList>
            <person name="Kawai M."/>
            <person name="Futagami T."/>
            <person name="Toyoda A."/>
            <person name="Takaki Y."/>
            <person name="Nishi S."/>
            <person name="Hori S."/>
            <person name="Arai W."/>
            <person name="Tsubouchi T."/>
            <person name="Morono Y."/>
            <person name="Uchiyama I."/>
            <person name="Ito T."/>
            <person name="Fujiyama A."/>
            <person name="Inagaki F."/>
            <person name="Takami H."/>
        </authorList>
    </citation>
    <scope>NUCLEOTIDE SEQUENCE</scope>
    <source>
        <strain evidence="1">Expedition CK06-06</strain>
    </source>
</reference>
<gene>
    <name evidence="1" type="ORF">S01H1_22994</name>
</gene>
<name>X0TJI9_9ZZZZ</name>
<dbReference type="AlphaFoldDB" id="X0TJI9"/>
<sequence>AYYTATHEVIHADDHVGGDRMFTATRDHILDDHKDKLVKGMKIIEGSDDRCGIGSYDDLACLWAMQYVDMITHYRSYVVLRHRGFPKLDFVWDHMQNDFFPPNLLTKIEREKDTRYIFEGIIEQMGEYCLIDALMESSSIGKRAVCRYTV</sequence>
<feature type="non-terminal residue" evidence="1">
    <location>
        <position position="1"/>
    </location>
</feature>
<comment type="caution">
    <text evidence="1">The sequence shown here is derived from an EMBL/GenBank/DDBJ whole genome shotgun (WGS) entry which is preliminary data.</text>
</comment>
<accession>X0TJI9</accession>